<keyword evidence="4" id="KW-1185">Reference proteome</keyword>
<feature type="compositionally biased region" description="Low complexity" evidence="1">
    <location>
        <begin position="28"/>
        <end position="46"/>
    </location>
</feature>
<evidence type="ECO:0000256" key="1">
    <source>
        <dbReference type="SAM" id="MobiDB-lite"/>
    </source>
</evidence>
<feature type="region of interest" description="Disordered" evidence="1">
    <location>
        <begin position="1"/>
        <end position="113"/>
    </location>
</feature>
<sequence length="251" mass="25899">MATPKKPDGPDGGDGTAGKPSKYGNIDAGKGISSAQAAIAQAAQKGHPGGGGQGPTPASKPPKLDPSSKPAAPPDMDDIHHSETSRQHIVEGDGGRQGGHLAGTGFSKKTEFPKDWDESKILDAAHRVTQQGPPVKGPYLTKDADGKPAWAYDYQGTVDGVEVKTTVLANGEIRTAYPPNGADPGVITNPPAPNPAPKGVPVSNPPRYSHPDVGGDGSWTWEGPKGGKIIRVVQDAQGNVTTTELGDYKKK</sequence>
<dbReference type="OrthoDB" id="3194844at2"/>
<reference evidence="4" key="1">
    <citation type="submission" date="2016-06" db="EMBL/GenBank/DDBJ databases">
        <authorList>
            <person name="Varghese N."/>
        </authorList>
    </citation>
    <scope>NUCLEOTIDE SEQUENCE [LARGE SCALE GENOMIC DNA]</scope>
    <source>
        <strain evidence="4">DSM 43171</strain>
    </source>
</reference>
<gene>
    <name evidence="3" type="ORF">GA0070560_11518</name>
</gene>
<evidence type="ECO:0000313" key="4">
    <source>
        <dbReference type="Proteomes" id="UP000199408"/>
    </source>
</evidence>
<feature type="region of interest" description="Disordered" evidence="1">
    <location>
        <begin position="125"/>
        <end position="146"/>
    </location>
</feature>
<protein>
    <submittedName>
        <fullName evidence="3">EndoU nuclease</fullName>
    </submittedName>
</protein>
<dbReference type="Proteomes" id="UP000199408">
    <property type="component" value="Unassembled WGS sequence"/>
</dbReference>
<evidence type="ECO:0000313" key="3">
    <source>
        <dbReference type="EMBL" id="SCG60526.1"/>
    </source>
</evidence>
<feature type="domain" description="Bacterial EndoU nuclease" evidence="2">
    <location>
        <begin position="105"/>
        <end position="178"/>
    </location>
</feature>
<organism evidence="3 4">
    <name type="scientific">Micromonospora halophytica</name>
    <dbReference type="NCBI Taxonomy" id="47864"/>
    <lineage>
        <taxon>Bacteria</taxon>
        <taxon>Bacillati</taxon>
        <taxon>Actinomycetota</taxon>
        <taxon>Actinomycetes</taxon>
        <taxon>Micromonosporales</taxon>
        <taxon>Micromonosporaceae</taxon>
        <taxon>Micromonospora</taxon>
    </lineage>
</organism>
<name>A0A1C5IRX7_9ACTN</name>
<feature type="compositionally biased region" description="Basic and acidic residues" evidence="1">
    <location>
        <begin position="77"/>
        <end position="94"/>
    </location>
</feature>
<dbReference type="Pfam" id="PF14436">
    <property type="entry name" value="EndoU_bacteria"/>
    <property type="match status" value="1"/>
</dbReference>
<proteinExistence type="predicted"/>
<dbReference type="InterPro" id="IPR029501">
    <property type="entry name" value="EndoU_bac"/>
</dbReference>
<dbReference type="STRING" id="47864.GA0070560_11518"/>
<dbReference type="RefSeq" id="WP_091299305.1">
    <property type="nucleotide sequence ID" value="NZ_FMDN01000015.1"/>
</dbReference>
<accession>A0A1C5IRX7</accession>
<dbReference type="GO" id="GO:0004519">
    <property type="term" value="F:endonuclease activity"/>
    <property type="evidence" value="ECO:0007669"/>
    <property type="project" value="InterPro"/>
</dbReference>
<dbReference type="EMBL" id="FMDN01000015">
    <property type="protein sequence ID" value="SCG60526.1"/>
    <property type="molecule type" value="Genomic_DNA"/>
</dbReference>
<feature type="region of interest" description="Disordered" evidence="1">
    <location>
        <begin position="175"/>
        <end position="225"/>
    </location>
</feature>
<evidence type="ECO:0000259" key="2">
    <source>
        <dbReference type="Pfam" id="PF14436"/>
    </source>
</evidence>
<dbReference type="AlphaFoldDB" id="A0A1C5IRX7"/>